<dbReference type="PROSITE" id="PS51257">
    <property type="entry name" value="PROKAR_LIPOPROTEIN"/>
    <property type="match status" value="1"/>
</dbReference>
<dbReference type="OrthoDB" id="9797850at2"/>
<evidence type="ECO:0000259" key="3">
    <source>
        <dbReference type="PROSITE" id="PS50983"/>
    </source>
</evidence>
<accession>A0A238VMH3</accession>
<evidence type="ECO:0000256" key="1">
    <source>
        <dbReference type="ARBA" id="ARBA00008814"/>
    </source>
</evidence>
<keyword evidence="2" id="KW-0732">Signal</keyword>
<feature type="domain" description="Fe/B12 periplasmic-binding" evidence="3">
    <location>
        <begin position="67"/>
        <end position="356"/>
    </location>
</feature>
<dbReference type="PROSITE" id="PS50983">
    <property type="entry name" value="FE_B12_PBP"/>
    <property type="match status" value="1"/>
</dbReference>
<organism evidence="4 5">
    <name type="scientific">Haloechinothrix alba</name>
    <dbReference type="NCBI Taxonomy" id="664784"/>
    <lineage>
        <taxon>Bacteria</taxon>
        <taxon>Bacillati</taxon>
        <taxon>Actinomycetota</taxon>
        <taxon>Actinomycetes</taxon>
        <taxon>Pseudonocardiales</taxon>
        <taxon>Pseudonocardiaceae</taxon>
        <taxon>Haloechinothrix</taxon>
    </lineage>
</organism>
<feature type="signal peptide" evidence="2">
    <location>
        <begin position="1"/>
        <end position="34"/>
    </location>
</feature>
<dbReference type="SUPFAM" id="SSF53807">
    <property type="entry name" value="Helical backbone' metal receptor"/>
    <property type="match status" value="1"/>
</dbReference>
<name>A0A238VMH3_9PSEU</name>
<comment type="similarity">
    <text evidence="1">Belongs to the bacterial solute-binding protein 8 family.</text>
</comment>
<dbReference type="InterPro" id="IPR050902">
    <property type="entry name" value="ABC_Transporter_SBP"/>
</dbReference>
<dbReference type="PANTHER" id="PTHR30535:SF7">
    <property type="entry name" value="IRON(III) DICITRATE-BINDING PROTEIN"/>
    <property type="match status" value="1"/>
</dbReference>
<proteinExistence type="inferred from homology"/>
<dbReference type="AlphaFoldDB" id="A0A238VMH3"/>
<dbReference type="Gene3D" id="3.40.50.1980">
    <property type="entry name" value="Nitrogenase molybdenum iron protein domain"/>
    <property type="match status" value="2"/>
</dbReference>
<dbReference type="Pfam" id="PF01497">
    <property type="entry name" value="Peripla_BP_2"/>
    <property type="match status" value="1"/>
</dbReference>
<dbReference type="PANTHER" id="PTHR30535">
    <property type="entry name" value="VITAMIN B12-BINDING PROTEIN"/>
    <property type="match status" value="1"/>
</dbReference>
<evidence type="ECO:0000313" key="5">
    <source>
        <dbReference type="Proteomes" id="UP000198348"/>
    </source>
</evidence>
<evidence type="ECO:0000256" key="2">
    <source>
        <dbReference type="SAM" id="SignalP"/>
    </source>
</evidence>
<feature type="chain" id="PRO_5012353508" evidence="2">
    <location>
        <begin position="35"/>
        <end position="356"/>
    </location>
</feature>
<dbReference type="Proteomes" id="UP000198348">
    <property type="component" value="Unassembled WGS sequence"/>
</dbReference>
<reference evidence="4 5" key="1">
    <citation type="submission" date="2017-06" db="EMBL/GenBank/DDBJ databases">
        <authorList>
            <person name="Kim H.J."/>
            <person name="Triplett B.A."/>
        </authorList>
    </citation>
    <scope>NUCLEOTIDE SEQUENCE [LARGE SCALE GENOMIC DNA]</scope>
    <source>
        <strain evidence="4 5">DSM 45207</strain>
    </source>
</reference>
<keyword evidence="5" id="KW-1185">Reference proteome</keyword>
<dbReference type="EMBL" id="FZNW01000003">
    <property type="protein sequence ID" value="SNR34933.1"/>
    <property type="molecule type" value="Genomic_DNA"/>
</dbReference>
<dbReference type="InterPro" id="IPR002491">
    <property type="entry name" value="ABC_transptr_periplasmic_BD"/>
</dbReference>
<gene>
    <name evidence="4" type="ORF">SAMN06265360_10333</name>
</gene>
<evidence type="ECO:0000313" key="4">
    <source>
        <dbReference type="EMBL" id="SNR34933.1"/>
    </source>
</evidence>
<protein>
    <submittedName>
        <fullName evidence="4">Iron complex transport system substrate-binding protein</fullName>
    </submittedName>
</protein>
<sequence length="356" mass="38031">MVCLTSRNTRRTTRFGASHVTLSVLITLALTASACGVPDPSGDREATGTDHILNCDIEVPVSDPPERIFAAYQPAIEMAHALGVGDRLVGTAYLDAEVLDEFTEAQQGRRYYETLPSREELLSVEPDFVLSGFNGAFTDENFGTRTSLREIGIHSWIFSPLCPSEDGAGDETIDPSTVTIEAVYEDLRDLGAVFGTEDAAEDVVADMRRTIGEVTEALEAGGDDVRHPSVMIGRPDSGGFRVAAGPDFSSEILSLAGGRNAFAHLDSKRNVNISTEELIERDPEHIFVDVCCDAGMTPADAADDVEAVLSNPALANVTAVAEGNVHEFTFANRSAGVRSATVVAGIAETIHPELFE</sequence>